<dbReference type="Proteomes" id="UP000479190">
    <property type="component" value="Unassembled WGS sequence"/>
</dbReference>
<dbReference type="AlphaFoldDB" id="A0A6H5IU21"/>
<evidence type="ECO:0000256" key="2">
    <source>
        <dbReference type="SAM" id="Phobius"/>
    </source>
</evidence>
<keyword evidence="2" id="KW-1133">Transmembrane helix</keyword>
<feature type="transmembrane region" description="Helical" evidence="2">
    <location>
        <begin position="151"/>
        <end position="170"/>
    </location>
</feature>
<dbReference type="OrthoDB" id="4788989at2759"/>
<feature type="region of interest" description="Disordered" evidence="1">
    <location>
        <begin position="1"/>
        <end position="133"/>
    </location>
</feature>
<proteinExistence type="predicted"/>
<accession>A0A6H5IU21</accession>
<name>A0A6H5IU21_9HYME</name>
<gene>
    <name evidence="3" type="ORF">TBRA_LOCUS12756</name>
</gene>
<reference evidence="3 4" key="1">
    <citation type="submission" date="2020-02" db="EMBL/GenBank/DDBJ databases">
        <authorList>
            <person name="Ferguson B K."/>
        </authorList>
    </citation>
    <scope>NUCLEOTIDE SEQUENCE [LARGE SCALE GENOMIC DNA]</scope>
</reference>
<dbReference type="EMBL" id="CADCXV010001086">
    <property type="protein sequence ID" value="CAB0041072.1"/>
    <property type="molecule type" value="Genomic_DNA"/>
</dbReference>
<evidence type="ECO:0000313" key="3">
    <source>
        <dbReference type="EMBL" id="CAB0041072.1"/>
    </source>
</evidence>
<keyword evidence="2" id="KW-0472">Membrane</keyword>
<evidence type="ECO:0000313" key="4">
    <source>
        <dbReference type="Proteomes" id="UP000479190"/>
    </source>
</evidence>
<keyword evidence="4" id="KW-1185">Reference proteome</keyword>
<protein>
    <submittedName>
        <fullName evidence="3">Uncharacterized protein</fullName>
    </submittedName>
</protein>
<sequence length="177" mass="19457">MSSSACCNDVDGQDSSSATDQDHDGQQHQLDRSVSQETQTDESSSSSSDESLNEPLRLAPSVGTGQDEPRLRLRVPVDPAVRPVDHLQSGARPHQDGPLLLPAGDRPGGRGARPPARRQYSAARRRVPLHPRDHPTAATRQLLHRTGKDEGFFVVFFQPLFNLFFNLFFFCQTGTGL</sequence>
<keyword evidence="2" id="KW-0812">Transmembrane</keyword>
<feature type="compositionally biased region" description="Low complexity" evidence="1">
    <location>
        <begin position="35"/>
        <end position="50"/>
    </location>
</feature>
<organism evidence="3 4">
    <name type="scientific">Trichogramma brassicae</name>
    <dbReference type="NCBI Taxonomy" id="86971"/>
    <lineage>
        <taxon>Eukaryota</taxon>
        <taxon>Metazoa</taxon>
        <taxon>Ecdysozoa</taxon>
        <taxon>Arthropoda</taxon>
        <taxon>Hexapoda</taxon>
        <taxon>Insecta</taxon>
        <taxon>Pterygota</taxon>
        <taxon>Neoptera</taxon>
        <taxon>Endopterygota</taxon>
        <taxon>Hymenoptera</taxon>
        <taxon>Apocrita</taxon>
        <taxon>Proctotrupomorpha</taxon>
        <taxon>Chalcidoidea</taxon>
        <taxon>Trichogrammatidae</taxon>
        <taxon>Trichogramma</taxon>
    </lineage>
</organism>
<feature type="compositionally biased region" description="Low complexity" evidence="1">
    <location>
        <begin position="96"/>
        <end position="105"/>
    </location>
</feature>
<feature type="compositionally biased region" description="Basic and acidic residues" evidence="1">
    <location>
        <begin position="20"/>
        <end position="31"/>
    </location>
</feature>
<evidence type="ECO:0000256" key="1">
    <source>
        <dbReference type="SAM" id="MobiDB-lite"/>
    </source>
</evidence>